<reference evidence="1" key="1">
    <citation type="submission" date="2019-11" db="EMBL/GenBank/DDBJ databases">
        <title>Genomic insights into an expanded diversity of filamentous marine cyanobacteria reveals the extraordinary biosynthetic potential of Moorea and Okeania.</title>
        <authorList>
            <person name="Ferreira Leao T."/>
            <person name="Wang M."/>
            <person name="Moss N."/>
            <person name="Da Silva R."/>
            <person name="Sanders J."/>
            <person name="Nurk S."/>
            <person name="Gurevich A."/>
            <person name="Humphrey G."/>
            <person name="Reher R."/>
            <person name="Zhu Q."/>
            <person name="Belda-Ferre P."/>
            <person name="Glukhov E."/>
            <person name="Rex R."/>
            <person name="Dorrestein P.C."/>
            <person name="Knight R."/>
            <person name="Pevzner P."/>
            <person name="Gerwick W.H."/>
            <person name="Gerwick L."/>
        </authorList>
    </citation>
    <scope>NUCLEOTIDE SEQUENCE</scope>
    <source>
        <strain evidence="1">SIO1C4</strain>
    </source>
</reference>
<evidence type="ECO:0000313" key="1">
    <source>
        <dbReference type="EMBL" id="NER27970.1"/>
    </source>
</evidence>
<proteinExistence type="predicted"/>
<gene>
    <name evidence="1" type="ORF">F6J89_10110</name>
</gene>
<name>A0A6B3N8P3_9CYAN</name>
<accession>A0A6B3N8P3</accession>
<dbReference type="AlphaFoldDB" id="A0A6B3N8P3"/>
<dbReference type="EMBL" id="JAAHFQ010000154">
    <property type="protein sequence ID" value="NER27970.1"/>
    <property type="molecule type" value="Genomic_DNA"/>
</dbReference>
<protein>
    <submittedName>
        <fullName evidence="1">Uncharacterized protein</fullName>
    </submittedName>
</protein>
<organism evidence="1">
    <name type="scientific">Symploca sp. SIO1C4</name>
    <dbReference type="NCBI Taxonomy" id="2607765"/>
    <lineage>
        <taxon>Bacteria</taxon>
        <taxon>Bacillati</taxon>
        <taxon>Cyanobacteriota</taxon>
        <taxon>Cyanophyceae</taxon>
        <taxon>Coleofasciculales</taxon>
        <taxon>Coleofasciculaceae</taxon>
        <taxon>Symploca</taxon>
    </lineage>
</organism>
<sequence>MAQVFNQTIQEAKFLNYKSASDQPRNESVPLTFYGLKVTRIEPLYLQIGKFFFKLTTCTV</sequence>
<comment type="caution">
    <text evidence="1">The sequence shown here is derived from an EMBL/GenBank/DDBJ whole genome shotgun (WGS) entry which is preliminary data.</text>
</comment>